<keyword evidence="7" id="KW-1185">Reference proteome</keyword>
<evidence type="ECO:0000256" key="2">
    <source>
        <dbReference type="ARBA" id="ARBA00006671"/>
    </source>
</evidence>
<comment type="caution">
    <text evidence="6">The sequence shown here is derived from an EMBL/GenBank/DDBJ whole genome shotgun (WGS) entry which is preliminary data.</text>
</comment>
<evidence type="ECO:0000256" key="3">
    <source>
        <dbReference type="ARBA" id="ARBA00022729"/>
    </source>
</evidence>
<dbReference type="Proteomes" id="UP001519667">
    <property type="component" value="Unassembled WGS sequence"/>
</dbReference>
<evidence type="ECO:0000259" key="5">
    <source>
        <dbReference type="Pfam" id="PF00419"/>
    </source>
</evidence>
<reference evidence="6 7" key="1">
    <citation type="submission" date="2021-04" db="EMBL/GenBank/DDBJ databases">
        <title>Pseudomonas boanensis sp. nov., a bacterium isolated from river water used for household purposes in Boane District, Mozambique.</title>
        <authorList>
            <person name="Nicklasson M."/>
            <person name="Martin-Rodriguez A.J."/>
            <person name="Thorell K."/>
            <person name="Neves L."/>
            <person name="Mussagy A."/>
            <person name="Rydberg H.A."/>
            <person name="Hernroth B."/>
            <person name="Svensson-Stadler L."/>
            <person name="Sjoling A."/>
        </authorList>
    </citation>
    <scope>NUCLEOTIDE SEQUENCE [LARGE SCALE GENOMIC DNA]</scope>
    <source>
        <strain evidence="6 7">DB1</strain>
    </source>
</reference>
<protein>
    <submittedName>
        <fullName evidence="6">Type 1 fimbrial protein</fullName>
    </submittedName>
</protein>
<dbReference type="PANTHER" id="PTHR33420:SF3">
    <property type="entry name" value="FIMBRIAL SUBUNIT ELFA"/>
    <property type="match status" value="1"/>
</dbReference>
<name>A0ABS5XNR0_9GAMM</name>
<dbReference type="SUPFAM" id="SSF49401">
    <property type="entry name" value="Bacterial adhesins"/>
    <property type="match status" value="1"/>
</dbReference>
<keyword evidence="4" id="KW-0281">Fimbrium</keyword>
<organism evidence="6 7">
    <name type="scientific">Metapseudomonas boanensis</name>
    <dbReference type="NCBI Taxonomy" id="2822138"/>
    <lineage>
        <taxon>Bacteria</taxon>
        <taxon>Pseudomonadati</taxon>
        <taxon>Pseudomonadota</taxon>
        <taxon>Gammaproteobacteria</taxon>
        <taxon>Pseudomonadales</taxon>
        <taxon>Pseudomonadaceae</taxon>
        <taxon>Metapseudomonas</taxon>
    </lineage>
</organism>
<dbReference type="PANTHER" id="PTHR33420">
    <property type="entry name" value="FIMBRIAL SUBUNIT ELFA-RELATED"/>
    <property type="match status" value="1"/>
</dbReference>
<evidence type="ECO:0000313" key="6">
    <source>
        <dbReference type="EMBL" id="MBT8769303.1"/>
    </source>
</evidence>
<dbReference type="EMBL" id="JAGTIS010000024">
    <property type="protein sequence ID" value="MBT8769303.1"/>
    <property type="molecule type" value="Genomic_DNA"/>
</dbReference>
<dbReference type="InterPro" id="IPR000259">
    <property type="entry name" value="Adhesion_dom_fimbrial"/>
</dbReference>
<feature type="domain" description="Fimbrial-type adhesion" evidence="5">
    <location>
        <begin position="21"/>
        <end position="161"/>
    </location>
</feature>
<dbReference type="InterPro" id="IPR050263">
    <property type="entry name" value="Bact_Fimbrial_Adh_Pro"/>
</dbReference>
<evidence type="ECO:0000256" key="1">
    <source>
        <dbReference type="ARBA" id="ARBA00004561"/>
    </source>
</evidence>
<gene>
    <name evidence="6" type="ORF">J7302_24655</name>
</gene>
<comment type="similarity">
    <text evidence="2">Belongs to the fimbrial protein family.</text>
</comment>
<dbReference type="Pfam" id="PF00419">
    <property type="entry name" value="Fimbrial"/>
    <property type="match status" value="1"/>
</dbReference>
<dbReference type="InterPro" id="IPR036937">
    <property type="entry name" value="Adhesion_dom_fimbrial_sf"/>
</dbReference>
<sequence>MALIGGCVFTAALSADDILLSFDGTLVVPACELVVENTEQVVNLGIFNKRDLETVPRTPAVPFHIDILTCSEATKVSVLFKGKEEALLPGSLALEGEASGVAIGLETSAGDAIKLNVDNLEYAVTGGEKKRLSFSAHLRPLKGKTIGPGAFNAVTNFEISYP</sequence>
<comment type="subcellular location">
    <subcellularLocation>
        <location evidence="1">Fimbrium</location>
    </subcellularLocation>
</comment>
<dbReference type="RefSeq" id="WP_215381041.1">
    <property type="nucleotide sequence ID" value="NZ_JAGTIS010000024.1"/>
</dbReference>
<keyword evidence="3" id="KW-0732">Signal</keyword>
<accession>A0ABS5XNR0</accession>
<evidence type="ECO:0000256" key="4">
    <source>
        <dbReference type="ARBA" id="ARBA00023263"/>
    </source>
</evidence>
<evidence type="ECO:0000313" key="7">
    <source>
        <dbReference type="Proteomes" id="UP001519667"/>
    </source>
</evidence>
<dbReference type="Gene3D" id="2.60.40.1090">
    <property type="entry name" value="Fimbrial-type adhesion domain"/>
    <property type="match status" value="1"/>
</dbReference>
<proteinExistence type="inferred from homology"/>
<dbReference type="InterPro" id="IPR008966">
    <property type="entry name" value="Adhesion_dom_sf"/>
</dbReference>